<keyword evidence="3 7" id="KW-0479">Metal-binding</keyword>
<evidence type="ECO:0000313" key="10">
    <source>
        <dbReference type="Proteomes" id="UP000193925"/>
    </source>
</evidence>
<dbReference type="GO" id="GO:0006364">
    <property type="term" value="P:rRNA processing"/>
    <property type="evidence" value="ECO:0007669"/>
    <property type="project" value="UniProtKB-UniRule"/>
</dbReference>
<keyword evidence="2 7" id="KW-0540">Nuclease</keyword>
<keyword evidence="5 7" id="KW-0378">Hydrolase</keyword>
<keyword evidence="7" id="KW-0963">Cytoplasm</keyword>
<gene>
    <name evidence="7 9" type="primary">ybeY</name>
    <name evidence="8" type="ORF">AFERRI_430052</name>
    <name evidence="9" type="ORF">AFERRI_50616</name>
</gene>
<evidence type="ECO:0000256" key="5">
    <source>
        <dbReference type="ARBA" id="ARBA00022801"/>
    </source>
</evidence>
<dbReference type="EMBL" id="LT841305">
    <property type="protein sequence ID" value="SMH67415.1"/>
    <property type="molecule type" value="Genomic_DNA"/>
</dbReference>
<feature type="binding site" evidence="7">
    <location>
        <position position="133"/>
    </location>
    <ligand>
        <name>Zn(2+)</name>
        <dbReference type="ChEBI" id="CHEBI:29105"/>
        <note>catalytic</note>
    </ligand>
</feature>
<dbReference type="AlphaFoldDB" id="A0A060URB5"/>
<reference evidence="8" key="1">
    <citation type="submission" date="2014-03" db="EMBL/GenBank/DDBJ databases">
        <authorList>
            <person name="Genoscope - CEA"/>
        </authorList>
    </citation>
    <scope>NUCLEOTIDE SEQUENCE [LARGE SCALE GENOMIC DNA]</scope>
    <source>
        <strain evidence="8">CF27</strain>
    </source>
</reference>
<proteinExistence type="inferred from homology"/>
<dbReference type="RefSeq" id="WP_035193766.1">
    <property type="nucleotide sequence ID" value="NZ_CCCS020000038.1"/>
</dbReference>
<evidence type="ECO:0000313" key="8">
    <source>
        <dbReference type="EMBL" id="CDQ10950.1"/>
    </source>
</evidence>
<dbReference type="InterPro" id="IPR020549">
    <property type="entry name" value="YbeY_CS"/>
</dbReference>
<evidence type="ECO:0000256" key="1">
    <source>
        <dbReference type="ARBA" id="ARBA00010875"/>
    </source>
</evidence>
<dbReference type="EC" id="3.1.-.-" evidence="7"/>
<dbReference type="GO" id="GO:0004222">
    <property type="term" value="F:metalloendopeptidase activity"/>
    <property type="evidence" value="ECO:0007669"/>
    <property type="project" value="InterPro"/>
</dbReference>
<dbReference type="InterPro" id="IPR002036">
    <property type="entry name" value="YbeY"/>
</dbReference>
<keyword evidence="7" id="KW-0698">rRNA processing</keyword>
<accession>A0A060URB5</accession>
<feature type="binding site" evidence="7">
    <location>
        <position position="127"/>
    </location>
    <ligand>
        <name>Zn(2+)</name>
        <dbReference type="ChEBI" id="CHEBI:29105"/>
        <note>catalytic</note>
    </ligand>
</feature>
<evidence type="ECO:0000256" key="2">
    <source>
        <dbReference type="ARBA" id="ARBA00022722"/>
    </source>
</evidence>
<dbReference type="Proteomes" id="UP000193925">
    <property type="component" value="Chromosome AFERRI"/>
</dbReference>
<dbReference type="InterPro" id="IPR023091">
    <property type="entry name" value="MetalPrtase_cat_dom_sf_prd"/>
</dbReference>
<feature type="binding site" evidence="7">
    <location>
        <position position="123"/>
    </location>
    <ligand>
        <name>Zn(2+)</name>
        <dbReference type="ChEBI" id="CHEBI:29105"/>
        <note>catalytic</note>
    </ligand>
</feature>
<comment type="cofactor">
    <cofactor evidence="7">
        <name>Zn(2+)</name>
        <dbReference type="ChEBI" id="CHEBI:29105"/>
    </cofactor>
    <text evidence="7">Binds 1 zinc ion.</text>
</comment>
<dbReference type="SUPFAM" id="SSF55486">
    <property type="entry name" value="Metalloproteases ('zincins'), catalytic domain"/>
    <property type="match status" value="1"/>
</dbReference>
<keyword evidence="7" id="KW-0690">Ribosome biogenesis</keyword>
<evidence type="ECO:0000256" key="7">
    <source>
        <dbReference type="HAMAP-Rule" id="MF_00009"/>
    </source>
</evidence>
<comment type="subcellular location">
    <subcellularLocation>
        <location evidence="7">Cytoplasm</location>
    </subcellularLocation>
</comment>
<dbReference type="GO" id="GO:0004521">
    <property type="term" value="F:RNA endonuclease activity"/>
    <property type="evidence" value="ECO:0007669"/>
    <property type="project" value="UniProtKB-UniRule"/>
</dbReference>
<keyword evidence="4 7" id="KW-0255">Endonuclease</keyword>
<dbReference type="Gene3D" id="3.40.390.30">
    <property type="entry name" value="Metalloproteases ('zincins'), catalytic domain"/>
    <property type="match status" value="1"/>
</dbReference>
<sequence>MSRLYLRMAVDDTVAALPLPSRAEARCSILQALSAPSARASADDRICDLSLTFVDDTEIAALNEGYRGKARPTNCLSFPQDVQLPMFRRDLLGDIVIAPTVVMREAVEQGKNLRDHYRHLLIHSTLHLLGYDHEVAAEAQEMEALETRLLAAMGVADPYLNQMHE</sequence>
<dbReference type="PANTHER" id="PTHR46986:SF1">
    <property type="entry name" value="ENDORIBONUCLEASE YBEY, CHLOROPLASTIC"/>
    <property type="match status" value="1"/>
</dbReference>
<keyword evidence="6 7" id="KW-0862">Zinc</keyword>
<keyword evidence="10" id="KW-1185">Reference proteome</keyword>
<comment type="similarity">
    <text evidence="1 7">Belongs to the endoribonuclease YbeY family.</text>
</comment>
<evidence type="ECO:0000313" key="9">
    <source>
        <dbReference type="EMBL" id="SMH67415.1"/>
    </source>
</evidence>
<dbReference type="GO" id="GO:0005737">
    <property type="term" value="C:cytoplasm"/>
    <property type="evidence" value="ECO:0007669"/>
    <property type="project" value="UniProtKB-SubCell"/>
</dbReference>
<dbReference type="Pfam" id="PF02130">
    <property type="entry name" value="YbeY"/>
    <property type="match status" value="1"/>
</dbReference>
<dbReference type="PANTHER" id="PTHR46986">
    <property type="entry name" value="ENDORIBONUCLEASE YBEY, CHLOROPLASTIC"/>
    <property type="match status" value="1"/>
</dbReference>
<evidence type="ECO:0000256" key="4">
    <source>
        <dbReference type="ARBA" id="ARBA00022759"/>
    </source>
</evidence>
<protein>
    <recommendedName>
        <fullName evidence="7">Endoribonuclease YbeY</fullName>
        <ecNumber evidence="7">3.1.-.-</ecNumber>
    </recommendedName>
</protein>
<reference evidence="9 10" key="3">
    <citation type="submission" date="2017-03" db="EMBL/GenBank/DDBJ databases">
        <authorList>
            <person name="Regsiter A."/>
            <person name="William W."/>
        </authorList>
    </citation>
    <scope>NUCLEOTIDE SEQUENCE [LARGE SCALE GENOMIC DNA]</scope>
    <source>
        <strain evidence="9">PRJEB5721</strain>
    </source>
</reference>
<dbReference type="NCBIfam" id="TIGR00043">
    <property type="entry name" value="rRNA maturation RNase YbeY"/>
    <property type="match status" value="1"/>
</dbReference>
<name>A0A060URB5_9PROT</name>
<reference evidence="8" key="2">
    <citation type="submission" date="2014-07" db="EMBL/GenBank/DDBJ databases">
        <title>Initial genome analysis of the psychrotolerant acidophile Acidithiobacillus ferrivorans CF27: insights into iron and sulfur oxidation pathways and into biofilm formation.</title>
        <authorList>
            <person name="Talla E."/>
            <person name="Hedrich S."/>
            <person name="Mangenot S."/>
            <person name="Ji B."/>
            <person name="Johnson D.B."/>
            <person name="Barbe V."/>
            <person name="Bonnefoy V."/>
        </authorList>
    </citation>
    <scope>NUCLEOTIDE SEQUENCE [LARGE SCALE GENOMIC DNA]</scope>
    <source>
        <strain evidence="8">CF27</strain>
    </source>
</reference>
<dbReference type="GO" id="GO:0008270">
    <property type="term" value="F:zinc ion binding"/>
    <property type="evidence" value="ECO:0007669"/>
    <property type="project" value="UniProtKB-UniRule"/>
</dbReference>
<evidence type="ECO:0000256" key="3">
    <source>
        <dbReference type="ARBA" id="ARBA00022723"/>
    </source>
</evidence>
<dbReference type="HAMAP" id="MF_00009">
    <property type="entry name" value="Endoribonucl_YbeY"/>
    <property type="match status" value="1"/>
</dbReference>
<evidence type="ECO:0000256" key="6">
    <source>
        <dbReference type="ARBA" id="ARBA00022833"/>
    </source>
</evidence>
<dbReference type="EMBL" id="CCCS020000038">
    <property type="protein sequence ID" value="CDQ10950.1"/>
    <property type="molecule type" value="Genomic_DNA"/>
</dbReference>
<comment type="function">
    <text evidence="7">Single strand-specific metallo-endoribonuclease involved in late-stage 70S ribosome quality control and in maturation of the 3' terminus of the 16S rRNA.</text>
</comment>
<dbReference type="PROSITE" id="PS01306">
    <property type="entry name" value="UPF0054"/>
    <property type="match status" value="1"/>
</dbReference>
<organism evidence="8">
    <name type="scientific">Acidithiobacillus ferrivorans</name>
    <dbReference type="NCBI Taxonomy" id="160808"/>
    <lineage>
        <taxon>Bacteria</taxon>
        <taxon>Pseudomonadati</taxon>
        <taxon>Pseudomonadota</taxon>
        <taxon>Acidithiobacillia</taxon>
        <taxon>Acidithiobacillales</taxon>
        <taxon>Acidithiobacillaceae</taxon>
        <taxon>Acidithiobacillus</taxon>
    </lineage>
</organism>